<sequence>MSAKIITVVGTTGNQGEVVINRLLQSPALKELNIRALTRDSNSDKSKALRAKGAGRLEAVTADLNDKASLDVALAGSDYVFANLNSYLNMEGEVQQGKNVIDAAKQNNVGLFIWSTLPSVQKISMGKYVNVRHAENKSKILDYLAQSGLTWVGASTSFFADNLLWPRSVSIDDGSYVVSSGSLETTVRLPMTWLERDLGPFVTAVVEAHVKGDPSAPRDENIVVAGFRTSLDEVAAELARQTGKPARAITGTGAMSIELQEMFSCFNEFGNYEDENVPSEYVEKNGIQHSTLQAFVRCALVPALESRGQ</sequence>
<evidence type="ECO:0000313" key="5">
    <source>
        <dbReference type="Proteomes" id="UP000031186"/>
    </source>
</evidence>
<dbReference type="EMBL" id="AZNF01000011">
    <property type="protein sequence ID" value="KID62655.1"/>
    <property type="molecule type" value="Genomic_DNA"/>
</dbReference>
<dbReference type="Pfam" id="PF05368">
    <property type="entry name" value="NmrA"/>
    <property type="match status" value="1"/>
</dbReference>
<feature type="domain" description="NmrA-like" evidence="3">
    <location>
        <begin position="4"/>
        <end position="283"/>
    </location>
</feature>
<evidence type="ECO:0000256" key="2">
    <source>
        <dbReference type="ARBA" id="ARBA00022857"/>
    </source>
</evidence>
<dbReference type="Gene3D" id="3.90.25.10">
    <property type="entry name" value="UDP-galactose 4-epimerase, domain 1"/>
    <property type="match status" value="1"/>
</dbReference>
<evidence type="ECO:0000313" key="4">
    <source>
        <dbReference type="EMBL" id="KID62655.1"/>
    </source>
</evidence>
<organism evidence="4 5">
    <name type="scientific">Metarhizium anisopliae (strain ARSEF 549)</name>
    <dbReference type="NCBI Taxonomy" id="3151832"/>
    <lineage>
        <taxon>Eukaryota</taxon>
        <taxon>Fungi</taxon>
        <taxon>Dikarya</taxon>
        <taxon>Ascomycota</taxon>
        <taxon>Pezizomycotina</taxon>
        <taxon>Sordariomycetes</taxon>
        <taxon>Hypocreomycetidae</taxon>
        <taxon>Hypocreales</taxon>
        <taxon>Clavicipitaceae</taxon>
        <taxon>Metarhizium</taxon>
    </lineage>
</organism>
<keyword evidence="5" id="KW-1185">Reference proteome</keyword>
<dbReference type="Proteomes" id="UP000031186">
    <property type="component" value="Unassembled WGS sequence"/>
</dbReference>
<gene>
    <name evidence="4" type="ORF">MAN_07871</name>
</gene>
<dbReference type="InterPro" id="IPR008030">
    <property type="entry name" value="NmrA-like"/>
</dbReference>
<keyword evidence="2" id="KW-0521">NADP</keyword>
<evidence type="ECO:0000256" key="1">
    <source>
        <dbReference type="ARBA" id="ARBA00006328"/>
    </source>
</evidence>
<accession>A0A0B4EKP9</accession>
<dbReference type="VEuPathDB" id="FungiDB:MAN_07871"/>
<dbReference type="InterPro" id="IPR051164">
    <property type="entry name" value="NmrA-like_oxidored"/>
</dbReference>
<dbReference type="GO" id="GO:0005634">
    <property type="term" value="C:nucleus"/>
    <property type="evidence" value="ECO:0007669"/>
    <property type="project" value="TreeGrafter"/>
</dbReference>
<evidence type="ECO:0000259" key="3">
    <source>
        <dbReference type="Pfam" id="PF05368"/>
    </source>
</evidence>
<reference evidence="4 5" key="1">
    <citation type="journal article" date="2014" name="Proc. Natl. Acad. Sci. U.S.A.">
        <title>Trajectory and genomic determinants of fungal-pathogen speciation and host adaptation.</title>
        <authorList>
            <person name="Hu X."/>
            <person name="Xiao G."/>
            <person name="Zheng P."/>
            <person name="Shang Y."/>
            <person name="Su Y."/>
            <person name="Zhang X."/>
            <person name="Liu X."/>
            <person name="Zhan S."/>
            <person name="St Leger R.J."/>
            <person name="Wang C."/>
        </authorList>
    </citation>
    <scope>NUCLEOTIDE SEQUENCE [LARGE SCALE GENOMIC DNA]</scope>
    <source>
        <strain evidence="4 5">ARSEF 549</strain>
    </source>
</reference>
<dbReference type="PANTHER" id="PTHR42748">
    <property type="entry name" value="NITROGEN METABOLITE REPRESSION PROTEIN NMRA FAMILY MEMBER"/>
    <property type="match status" value="1"/>
</dbReference>
<dbReference type="PANTHER" id="PTHR42748:SF7">
    <property type="entry name" value="NMRA LIKE REDOX SENSOR 1-RELATED"/>
    <property type="match status" value="1"/>
</dbReference>
<dbReference type="SUPFAM" id="SSF51735">
    <property type="entry name" value="NAD(P)-binding Rossmann-fold domains"/>
    <property type="match status" value="1"/>
</dbReference>
<comment type="caution">
    <text evidence="4">The sequence shown here is derived from an EMBL/GenBank/DDBJ whole genome shotgun (WGS) entry which is preliminary data.</text>
</comment>
<dbReference type="HOGENOM" id="CLU_007383_8_2_1"/>
<name>A0A0B4EKP9_METAF</name>
<feature type="non-terminal residue" evidence="4">
    <location>
        <position position="1"/>
    </location>
</feature>
<protein>
    <submittedName>
        <fullName evidence="4">NAD(P)-binding domain protein</fullName>
    </submittedName>
</protein>
<dbReference type="InterPro" id="IPR036291">
    <property type="entry name" value="NAD(P)-bd_dom_sf"/>
</dbReference>
<proteinExistence type="inferred from homology"/>
<dbReference type="AlphaFoldDB" id="A0A0B4EKP9"/>
<dbReference type="Gene3D" id="3.40.50.720">
    <property type="entry name" value="NAD(P)-binding Rossmann-like Domain"/>
    <property type="match status" value="1"/>
</dbReference>
<comment type="similarity">
    <text evidence="1">Belongs to the NmrA-type oxidoreductase family.</text>
</comment>